<dbReference type="Proteomes" id="UP000199009">
    <property type="component" value="Chromosome I"/>
</dbReference>
<dbReference type="SUPFAM" id="SSF54427">
    <property type="entry name" value="NTF2-like"/>
    <property type="match status" value="1"/>
</dbReference>
<gene>
    <name evidence="2" type="ORF">SAMN04489810_1991</name>
</gene>
<reference evidence="2 3" key="1">
    <citation type="submission" date="2016-10" db="EMBL/GenBank/DDBJ databases">
        <authorList>
            <person name="de Groot N.N."/>
        </authorList>
    </citation>
    <scope>NUCLEOTIDE SEQUENCE [LARGE SCALE GENOMIC DNA]</scope>
    <source>
        <strain evidence="2 3">DSM 23142</strain>
    </source>
</reference>
<dbReference type="InterPro" id="IPR032710">
    <property type="entry name" value="NTF2-like_dom_sf"/>
</dbReference>
<organism evidence="2 3">
    <name type="scientific">Microbacterium pygmaeum</name>
    <dbReference type="NCBI Taxonomy" id="370764"/>
    <lineage>
        <taxon>Bacteria</taxon>
        <taxon>Bacillati</taxon>
        <taxon>Actinomycetota</taxon>
        <taxon>Actinomycetes</taxon>
        <taxon>Micrococcales</taxon>
        <taxon>Microbacteriaceae</taxon>
        <taxon>Microbacterium</taxon>
    </lineage>
</organism>
<feature type="domain" description="DUF4440" evidence="1">
    <location>
        <begin position="44"/>
        <end position="123"/>
    </location>
</feature>
<evidence type="ECO:0000313" key="2">
    <source>
        <dbReference type="EMBL" id="SDH05360.1"/>
    </source>
</evidence>
<name>A0A1G7ZB68_9MICO</name>
<protein>
    <recommendedName>
        <fullName evidence="1">DUF4440 domain-containing protein</fullName>
    </recommendedName>
</protein>
<evidence type="ECO:0000313" key="3">
    <source>
        <dbReference type="Proteomes" id="UP000199009"/>
    </source>
</evidence>
<dbReference type="Pfam" id="PF14534">
    <property type="entry name" value="DUF4440"/>
    <property type="match status" value="1"/>
</dbReference>
<dbReference type="AlphaFoldDB" id="A0A1G7ZB68"/>
<accession>A0A1G7ZB68</accession>
<evidence type="ECO:0000259" key="1">
    <source>
        <dbReference type="Pfam" id="PF14534"/>
    </source>
</evidence>
<dbReference type="InterPro" id="IPR027843">
    <property type="entry name" value="DUF4440"/>
</dbReference>
<dbReference type="STRING" id="370764.SAMN04489810_1991"/>
<proteinExistence type="predicted"/>
<sequence>MPGVALPVDLGQDDPNCTGVSTPFRAAGRWPYRPGMSTSSTDTVAQFMRAFQQQDRATAESLMADDFVFTSPQDDHLDKAQWLERCFPTADHFDSASTTLQLLEADGLVLHRYEYQVDGTRYRNVEASRVLDGQVHEVEVYFGGAA</sequence>
<keyword evidence="3" id="KW-1185">Reference proteome</keyword>
<dbReference type="Gene3D" id="3.10.450.50">
    <property type="match status" value="1"/>
</dbReference>
<dbReference type="EMBL" id="LT629692">
    <property type="protein sequence ID" value="SDH05360.1"/>
    <property type="molecule type" value="Genomic_DNA"/>
</dbReference>